<evidence type="ECO:0000259" key="1">
    <source>
        <dbReference type="PROSITE" id="PS50994"/>
    </source>
</evidence>
<dbReference type="GO" id="GO:0000502">
    <property type="term" value="C:proteasome complex"/>
    <property type="evidence" value="ECO:0007669"/>
    <property type="project" value="UniProtKB-KW"/>
</dbReference>
<comment type="caution">
    <text evidence="2">The sequence shown here is derived from an EMBL/GenBank/DDBJ whole genome shotgun (WGS) entry which is preliminary data.</text>
</comment>
<dbReference type="InterPro" id="IPR016024">
    <property type="entry name" value="ARM-type_fold"/>
</dbReference>
<dbReference type="PROSITE" id="PS50994">
    <property type="entry name" value="INTEGRASE"/>
    <property type="match status" value="1"/>
</dbReference>
<sequence>MHLYNAWLPPAVAEETKREKEAFAGVVKSVQESYNPGDPESVYATLKWAKSELSIEDVSTIVEVGLELFRISEHKLHAQVRWGNILVKLLNKYRKRLSLKIDGFALLHGLKCGFEYSTCQSAWGIKCLPFYIFKANGQCGKSSSKRNTGPEGWRLRQRHFETVTSLVRSCRRFFPPGSASEIWSEFSEWIRICLDHWGSIPNCQFWNSQWASVTARVIKSYSCIDWEVFLPDLFNIYLNMFEEKSTLSPALEIAIEYQLKVLSVAISYGGPALLGYRELFKEVIASAFDSTSWKVCDASFFCPSLEEWIDTKDFSIDNPVMAPRWHVPVEDEISFANELLKQHFESALDDLLMICQSKIHSDPGNEKDHLKVTLLRVDSSLQGVLSCLPDFRPSSENGMVKEAGCSPFLIAGATGSCVGSSELREKAADVIHETCKYLLKEKSDDSILLLLLIRVMDTLGNYGSSEYEEWSNHRQSWKLESAAIIEPPINFIVSSHSKGKRRPRWALVDKAYMHNTWRSSQSSYHLFRTSGNVFPSKHVVLLMDDLLNLSLHSYETVRRLAAKSILKMMNRWPSTISKCVLTLAGNLRDPNLPENAVLGSCAVLSSQTVLKRLTTVAFCFIFQKYYARYNLMANRVLLLLAMASRNDPNVPTKVLSEIAGHFLKNLKSQLPQTRILAISALNTLLKESPYKFSAENSASEAWDSWMVVQLQNIIHAPSVESIPEWAASIRYAVTGKGKSGTRAPLLRHKVLDCLMKPLPQTVTTSVVAKRYTFLSAVLIEVSPLRMPGIEILVHYNLLEELLSNMSHSSAQVREAIGVALSVLCSNLRLCASFGNDNLFEGEASSANIGAARCWDRYIVKQASELVPKIQNASASETLEILTDNGMSSDPSQDGIKWMETLFHFIISSLKSGRSSVLLDVILELLQPVISLQETSNKDLSNLAKAAFELLKWRVFGEPHLRKIVPIILFLANDPNWRTRSATLTFLRSFMYRHTFILSTMDTQQIWQAVEKLLRDNQLEVREHAAAVLAGLMKGGDEELVEDFRRRAYEEAEATLKKRKKRSMASATPIAAVHGSILALAACVLSVPYDMPCWLPAHVTLLARFVSEPSPLKSTVTKAIAEFRRTHADTWNVQKDSFTEEQLEVLADTSSSSSYFA</sequence>
<dbReference type="GO" id="GO:0070628">
    <property type="term" value="F:proteasome binding"/>
    <property type="evidence" value="ECO:0007669"/>
    <property type="project" value="InterPro"/>
</dbReference>
<dbReference type="GO" id="GO:0005634">
    <property type="term" value="C:nucleus"/>
    <property type="evidence" value="ECO:0007669"/>
    <property type="project" value="TreeGrafter"/>
</dbReference>
<dbReference type="InterPro" id="IPR001584">
    <property type="entry name" value="Integrase_cat-core"/>
</dbReference>
<accession>A0AAW2KJP5</accession>
<dbReference type="EMBL" id="JACGWJ010000028">
    <property type="protein sequence ID" value="KAL0306191.1"/>
    <property type="molecule type" value="Genomic_DNA"/>
</dbReference>
<proteinExistence type="predicted"/>
<dbReference type="InterPro" id="IPR035309">
    <property type="entry name" value="PSME4"/>
</dbReference>
<evidence type="ECO:0000313" key="2">
    <source>
        <dbReference type="EMBL" id="KAL0306191.1"/>
    </source>
</evidence>
<keyword evidence="2" id="KW-0647">Proteasome</keyword>
<dbReference type="InterPro" id="IPR011989">
    <property type="entry name" value="ARM-like"/>
</dbReference>
<dbReference type="AlphaFoldDB" id="A0AAW2KJP5"/>
<gene>
    <name evidence="2" type="ORF">Sradi_6036400</name>
</gene>
<dbReference type="GO" id="GO:0015074">
    <property type="term" value="P:DNA integration"/>
    <property type="evidence" value="ECO:0007669"/>
    <property type="project" value="InterPro"/>
</dbReference>
<name>A0AAW2KJP5_SESRA</name>
<dbReference type="PANTHER" id="PTHR32170">
    <property type="entry name" value="PROTEASOME ACTIVATOR COMPLEX SUBUNIT 4"/>
    <property type="match status" value="1"/>
</dbReference>
<dbReference type="Pfam" id="PF11919">
    <property type="entry name" value="PSME4_C"/>
    <property type="match status" value="1"/>
</dbReference>
<dbReference type="PANTHER" id="PTHR32170:SF3">
    <property type="entry name" value="PROTEASOME ACTIVATOR COMPLEX SUBUNIT 4"/>
    <property type="match status" value="1"/>
</dbReference>
<dbReference type="GO" id="GO:0010499">
    <property type="term" value="P:proteasomal ubiquitin-independent protein catabolic process"/>
    <property type="evidence" value="ECO:0007669"/>
    <property type="project" value="TreeGrafter"/>
</dbReference>
<dbReference type="InterPro" id="IPR021843">
    <property type="entry name" value="PSME4_C"/>
</dbReference>
<dbReference type="SUPFAM" id="SSF48371">
    <property type="entry name" value="ARM repeat"/>
    <property type="match status" value="1"/>
</dbReference>
<reference evidence="2" key="2">
    <citation type="journal article" date="2024" name="Plant">
        <title>Genomic evolution and insights into agronomic trait innovations of Sesamum species.</title>
        <authorList>
            <person name="Miao H."/>
            <person name="Wang L."/>
            <person name="Qu L."/>
            <person name="Liu H."/>
            <person name="Sun Y."/>
            <person name="Le M."/>
            <person name="Wang Q."/>
            <person name="Wei S."/>
            <person name="Zheng Y."/>
            <person name="Lin W."/>
            <person name="Duan Y."/>
            <person name="Cao H."/>
            <person name="Xiong S."/>
            <person name="Wang X."/>
            <person name="Wei L."/>
            <person name="Li C."/>
            <person name="Ma Q."/>
            <person name="Ju M."/>
            <person name="Zhao R."/>
            <person name="Li G."/>
            <person name="Mu C."/>
            <person name="Tian Q."/>
            <person name="Mei H."/>
            <person name="Zhang T."/>
            <person name="Gao T."/>
            <person name="Zhang H."/>
        </authorList>
    </citation>
    <scope>NUCLEOTIDE SEQUENCE</scope>
    <source>
        <strain evidence="2">G02</strain>
    </source>
</reference>
<reference evidence="2" key="1">
    <citation type="submission" date="2020-06" db="EMBL/GenBank/DDBJ databases">
        <authorList>
            <person name="Li T."/>
            <person name="Hu X."/>
            <person name="Zhang T."/>
            <person name="Song X."/>
            <person name="Zhang H."/>
            <person name="Dai N."/>
            <person name="Sheng W."/>
            <person name="Hou X."/>
            <person name="Wei L."/>
        </authorList>
    </citation>
    <scope>NUCLEOTIDE SEQUENCE</scope>
    <source>
        <strain evidence="2">G02</strain>
        <tissue evidence="2">Leaf</tissue>
    </source>
</reference>
<dbReference type="Gene3D" id="1.25.10.10">
    <property type="entry name" value="Leucine-rich Repeat Variant"/>
    <property type="match status" value="1"/>
</dbReference>
<feature type="domain" description="Integrase catalytic" evidence="1">
    <location>
        <begin position="886"/>
        <end position="1076"/>
    </location>
</feature>
<dbReference type="GO" id="GO:0016504">
    <property type="term" value="F:peptidase activator activity"/>
    <property type="evidence" value="ECO:0007669"/>
    <property type="project" value="InterPro"/>
</dbReference>
<protein>
    <submittedName>
        <fullName evidence="2">Proteasome activator subunit</fullName>
    </submittedName>
</protein>
<dbReference type="GO" id="GO:0005829">
    <property type="term" value="C:cytosol"/>
    <property type="evidence" value="ECO:0007669"/>
    <property type="project" value="TreeGrafter"/>
</dbReference>
<organism evidence="2">
    <name type="scientific">Sesamum radiatum</name>
    <name type="common">Black benniseed</name>
    <dbReference type="NCBI Taxonomy" id="300843"/>
    <lineage>
        <taxon>Eukaryota</taxon>
        <taxon>Viridiplantae</taxon>
        <taxon>Streptophyta</taxon>
        <taxon>Embryophyta</taxon>
        <taxon>Tracheophyta</taxon>
        <taxon>Spermatophyta</taxon>
        <taxon>Magnoliopsida</taxon>
        <taxon>eudicotyledons</taxon>
        <taxon>Gunneridae</taxon>
        <taxon>Pentapetalae</taxon>
        <taxon>asterids</taxon>
        <taxon>lamiids</taxon>
        <taxon>Lamiales</taxon>
        <taxon>Pedaliaceae</taxon>
        <taxon>Sesamum</taxon>
    </lineage>
</organism>